<organism evidence="1 2">
    <name type="scientific">Synaphobranchus kaupii</name>
    <name type="common">Kaup's arrowtooth eel</name>
    <dbReference type="NCBI Taxonomy" id="118154"/>
    <lineage>
        <taxon>Eukaryota</taxon>
        <taxon>Metazoa</taxon>
        <taxon>Chordata</taxon>
        <taxon>Craniata</taxon>
        <taxon>Vertebrata</taxon>
        <taxon>Euteleostomi</taxon>
        <taxon>Actinopterygii</taxon>
        <taxon>Neopterygii</taxon>
        <taxon>Teleostei</taxon>
        <taxon>Anguilliformes</taxon>
        <taxon>Synaphobranchidae</taxon>
        <taxon>Synaphobranchus</taxon>
    </lineage>
</organism>
<name>A0A9Q1EF26_SYNKA</name>
<protein>
    <submittedName>
        <fullName evidence="1">Uncharacterized protein</fullName>
    </submittedName>
</protein>
<reference evidence="1" key="1">
    <citation type="journal article" date="2023" name="Science">
        <title>Genome structures resolve the early diversification of teleost fishes.</title>
        <authorList>
            <person name="Parey E."/>
            <person name="Louis A."/>
            <person name="Montfort J."/>
            <person name="Bouchez O."/>
            <person name="Roques C."/>
            <person name="Iampietro C."/>
            <person name="Lluch J."/>
            <person name="Castinel A."/>
            <person name="Donnadieu C."/>
            <person name="Desvignes T."/>
            <person name="Floi Bucao C."/>
            <person name="Jouanno E."/>
            <person name="Wen M."/>
            <person name="Mejri S."/>
            <person name="Dirks R."/>
            <person name="Jansen H."/>
            <person name="Henkel C."/>
            <person name="Chen W.J."/>
            <person name="Zahm M."/>
            <person name="Cabau C."/>
            <person name="Klopp C."/>
            <person name="Thompson A.W."/>
            <person name="Robinson-Rechavi M."/>
            <person name="Braasch I."/>
            <person name="Lecointre G."/>
            <person name="Bobe J."/>
            <person name="Postlethwait J.H."/>
            <person name="Berthelot C."/>
            <person name="Roest Crollius H."/>
            <person name="Guiguen Y."/>
        </authorList>
    </citation>
    <scope>NUCLEOTIDE SEQUENCE</scope>
    <source>
        <strain evidence="1">WJC10195</strain>
    </source>
</reference>
<keyword evidence="2" id="KW-1185">Reference proteome</keyword>
<dbReference type="EMBL" id="JAINUF010000018">
    <property type="protein sequence ID" value="KAJ8337614.1"/>
    <property type="molecule type" value="Genomic_DNA"/>
</dbReference>
<comment type="caution">
    <text evidence="1">The sequence shown here is derived from an EMBL/GenBank/DDBJ whole genome shotgun (WGS) entry which is preliminary data.</text>
</comment>
<proteinExistence type="predicted"/>
<accession>A0A9Q1EF26</accession>
<gene>
    <name evidence="1" type="ORF">SKAU_G00365800</name>
</gene>
<dbReference type="AlphaFoldDB" id="A0A9Q1EF26"/>
<dbReference type="Proteomes" id="UP001152622">
    <property type="component" value="Chromosome 18"/>
</dbReference>
<evidence type="ECO:0000313" key="2">
    <source>
        <dbReference type="Proteomes" id="UP001152622"/>
    </source>
</evidence>
<evidence type="ECO:0000313" key="1">
    <source>
        <dbReference type="EMBL" id="KAJ8337614.1"/>
    </source>
</evidence>
<sequence>MDDQSSATSHFLLGPSVENALASPMVRRISGGTSEPCTAHRDVLTAAGGVMATPAGGPPLCGSHQWQLSKKGRRKWAAVKSQVRRQSPASLRSFHADCGEKHRLSRSGPRTGGAHFRSETFFNLLFEDRRASGGRPSRTRRLRRLGCRAGASERKGKA</sequence>